<evidence type="ECO:0000256" key="7">
    <source>
        <dbReference type="SAM" id="Phobius"/>
    </source>
</evidence>
<accession>A0A0X2NMA4</accession>
<evidence type="ECO:0000256" key="1">
    <source>
        <dbReference type="ARBA" id="ARBA00004651"/>
    </source>
</evidence>
<dbReference type="InterPro" id="IPR010432">
    <property type="entry name" value="RDD"/>
</dbReference>
<dbReference type="OrthoDB" id="4412989at2"/>
<keyword evidence="5 7" id="KW-0472">Membrane</keyword>
<keyword evidence="2" id="KW-1003">Cell membrane</keyword>
<sequence>MSNPYGPDDNQNPYAQGGAPQGGYPQGGFPPAGYPLVSPYPGAGARLGAYVIDLLVVGVVMAFIGAVVMWDDINTWIDDLERWDGNGAGPDLNMGGFYLISVISIVVWLVYRIGMEIWKGQTIGKMALKMKVVDVDGQLPTFQASFLRNSWYLISTVLSFIPVIGWVANVGIPAALGVTISKDPYRQSFTDQWAKTYVVSTRPTF</sequence>
<evidence type="ECO:0000256" key="5">
    <source>
        <dbReference type="ARBA" id="ARBA00023136"/>
    </source>
</evidence>
<feature type="transmembrane region" description="Helical" evidence="7">
    <location>
        <begin position="92"/>
        <end position="111"/>
    </location>
</feature>
<dbReference type="AlphaFoldDB" id="A0A0X2NMA4"/>
<feature type="transmembrane region" description="Helical" evidence="7">
    <location>
        <begin position="151"/>
        <end position="176"/>
    </location>
</feature>
<dbReference type="Proteomes" id="UP000182498">
    <property type="component" value="Unassembled WGS sequence"/>
</dbReference>
<dbReference type="PANTHER" id="PTHR36115">
    <property type="entry name" value="PROLINE-RICH ANTIGEN HOMOLOG-RELATED"/>
    <property type="match status" value="1"/>
</dbReference>
<evidence type="ECO:0000256" key="6">
    <source>
        <dbReference type="SAM" id="MobiDB-lite"/>
    </source>
</evidence>
<evidence type="ECO:0000313" key="9">
    <source>
        <dbReference type="EMBL" id="CUU65868.1"/>
    </source>
</evidence>
<feature type="domain" description="RDD" evidence="8">
    <location>
        <begin position="40"/>
        <end position="195"/>
    </location>
</feature>
<proteinExistence type="predicted"/>
<dbReference type="PANTHER" id="PTHR36115:SF4">
    <property type="entry name" value="MEMBRANE PROTEIN"/>
    <property type="match status" value="1"/>
</dbReference>
<gene>
    <name evidence="9" type="ORF">CVAR292_01203</name>
</gene>
<keyword evidence="4 7" id="KW-1133">Transmembrane helix</keyword>
<evidence type="ECO:0000259" key="8">
    <source>
        <dbReference type="Pfam" id="PF06271"/>
    </source>
</evidence>
<keyword evidence="10" id="KW-1185">Reference proteome</keyword>
<evidence type="ECO:0000256" key="2">
    <source>
        <dbReference type="ARBA" id="ARBA00022475"/>
    </source>
</evidence>
<reference evidence="10" key="1">
    <citation type="submission" date="2015-11" db="EMBL/GenBank/DDBJ databases">
        <authorList>
            <person name="Dugat-Bony E."/>
        </authorList>
    </citation>
    <scope>NUCLEOTIDE SEQUENCE [LARGE SCALE GENOMIC DNA]</scope>
    <source>
        <strain evidence="10">Mu292</strain>
    </source>
</reference>
<evidence type="ECO:0000313" key="10">
    <source>
        <dbReference type="Proteomes" id="UP000182498"/>
    </source>
</evidence>
<evidence type="ECO:0000256" key="3">
    <source>
        <dbReference type="ARBA" id="ARBA00022692"/>
    </source>
</evidence>
<dbReference type="InterPro" id="IPR051791">
    <property type="entry name" value="Pra-immunoreactive"/>
</dbReference>
<feature type="region of interest" description="Disordered" evidence="6">
    <location>
        <begin position="1"/>
        <end position="21"/>
    </location>
</feature>
<name>A0A0X2NMA4_9CORY</name>
<keyword evidence="3 7" id="KW-0812">Transmembrane</keyword>
<dbReference type="GO" id="GO:0005886">
    <property type="term" value="C:plasma membrane"/>
    <property type="evidence" value="ECO:0007669"/>
    <property type="project" value="UniProtKB-SubCell"/>
</dbReference>
<comment type="subcellular location">
    <subcellularLocation>
        <location evidence="1">Cell membrane</location>
        <topology evidence="1">Multi-pass membrane protein</topology>
    </subcellularLocation>
</comment>
<dbReference type="EMBL" id="FAUH01000007">
    <property type="protein sequence ID" value="CUU65868.1"/>
    <property type="molecule type" value="Genomic_DNA"/>
</dbReference>
<organism evidence="9 10">
    <name type="scientific">Corynebacterium variabile</name>
    <dbReference type="NCBI Taxonomy" id="1727"/>
    <lineage>
        <taxon>Bacteria</taxon>
        <taxon>Bacillati</taxon>
        <taxon>Actinomycetota</taxon>
        <taxon>Actinomycetes</taxon>
        <taxon>Mycobacteriales</taxon>
        <taxon>Corynebacteriaceae</taxon>
        <taxon>Corynebacterium</taxon>
    </lineage>
</organism>
<protein>
    <submittedName>
        <fullName evidence="9">Predicted membrane protein/domain</fullName>
    </submittedName>
</protein>
<feature type="transmembrane region" description="Helical" evidence="7">
    <location>
        <begin position="47"/>
        <end position="70"/>
    </location>
</feature>
<dbReference type="Pfam" id="PF06271">
    <property type="entry name" value="RDD"/>
    <property type="match status" value="1"/>
</dbReference>
<dbReference type="RefSeq" id="WP_073883899.1">
    <property type="nucleotide sequence ID" value="NZ_FAUH01000007.1"/>
</dbReference>
<evidence type="ECO:0000256" key="4">
    <source>
        <dbReference type="ARBA" id="ARBA00022989"/>
    </source>
</evidence>